<dbReference type="EMBL" id="SDAM02000036">
    <property type="protein sequence ID" value="KAH6835313.1"/>
    <property type="molecule type" value="Genomic_DNA"/>
</dbReference>
<feature type="transmembrane region" description="Helical" evidence="1">
    <location>
        <begin position="264"/>
        <end position="282"/>
    </location>
</feature>
<evidence type="ECO:0000313" key="3">
    <source>
        <dbReference type="Proteomes" id="UP001190926"/>
    </source>
</evidence>
<evidence type="ECO:0000256" key="1">
    <source>
        <dbReference type="SAM" id="Phobius"/>
    </source>
</evidence>
<feature type="transmembrane region" description="Helical" evidence="1">
    <location>
        <begin position="327"/>
        <end position="344"/>
    </location>
</feature>
<reference evidence="2 3" key="1">
    <citation type="journal article" date="2021" name="Nat. Commun.">
        <title>Incipient diploidization of the medicinal plant Perilla within 10,000 years.</title>
        <authorList>
            <person name="Zhang Y."/>
            <person name="Shen Q."/>
            <person name="Leng L."/>
            <person name="Zhang D."/>
            <person name="Chen S."/>
            <person name="Shi Y."/>
            <person name="Ning Z."/>
            <person name="Chen S."/>
        </authorList>
    </citation>
    <scope>NUCLEOTIDE SEQUENCE [LARGE SCALE GENOMIC DNA]</scope>
    <source>
        <strain evidence="3">cv. PC099</strain>
    </source>
</reference>
<feature type="transmembrane region" description="Helical" evidence="1">
    <location>
        <begin position="36"/>
        <end position="56"/>
    </location>
</feature>
<feature type="transmembrane region" description="Helical" evidence="1">
    <location>
        <begin position="356"/>
        <end position="382"/>
    </location>
</feature>
<keyword evidence="1" id="KW-0472">Membrane</keyword>
<protein>
    <submittedName>
        <fullName evidence="2">Uncharacterized protein</fullName>
    </submittedName>
</protein>
<keyword evidence="1" id="KW-1133">Transmembrane helix</keyword>
<name>A0AAD4PCX6_PERFH</name>
<feature type="transmembrane region" description="Helical" evidence="1">
    <location>
        <begin position="241"/>
        <end position="258"/>
    </location>
</feature>
<proteinExistence type="predicted"/>
<feature type="transmembrane region" description="Helical" evidence="1">
    <location>
        <begin position="394"/>
        <end position="413"/>
    </location>
</feature>
<feature type="transmembrane region" description="Helical" evidence="1">
    <location>
        <begin position="68"/>
        <end position="87"/>
    </location>
</feature>
<organism evidence="2 3">
    <name type="scientific">Perilla frutescens var. hirtella</name>
    <name type="common">Perilla citriodora</name>
    <name type="synonym">Perilla setoyensis</name>
    <dbReference type="NCBI Taxonomy" id="608512"/>
    <lineage>
        <taxon>Eukaryota</taxon>
        <taxon>Viridiplantae</taxon>
        <taxon>Streptophyta</taxon>
        <taxon>Embryophyta</taxon>
        <taxon>Tracheophyta</taxon>
        <taxon>Spermatophyta</taxon>
        <taxon>Magnoliopsida</taxon>
        <taxon>eudicotyledons</taxon>
        <taxon>Gunneridae</taxon>
        <taxon>Pentapetalae</taxon>
        <taxon>asterids</taxon>
        <taxon>lamiids</taxon>
        <taxon>Lamiales</taxon>
        <taxon>Lamiaceae</taxon>
        <taxon>Nepetoideae</taxon>
        <taxon>Elsholtzieae</taxon>
        <taxon>Perilla</taxon>
    </lineage>
</organism>
<accession>A0AAD4PCX6</accession>
<feature type="transmembrane region" description="Helical" evidence="1">
    <location>
        <begin position="197"/>
        <end position="221"/>
    </location>
</feature>
<feature type="transmembrane region" description="Helical" evidence="1">
    <location>
        <begin position="138"/>
        <end position="155"/>
    </location>
</feature>
<dbReference type="AlphaFoldDB" id="A0AAD4PCX6"/>
<evidence type="ECO:0000313" key="2">
    <source>
        <dbReference type="EMBL" id="KAH6835313.1"/>
    </source>
</evidence>
<sequence length="455" mass="51442">MEIQAWLFITFWAVISITFLHLGFRALEKTELSESVSPLVMFLFKHSLAISSCFSSSYALKFRSQSRYAVRSNYVLLVYVFFSVVFPRTIEGILIWHVVKAIFAWLLYFLSKLKIFLGMIFRVPALLLLSFFRFLWKILPVIGVIIVALVVYYVPKSTILSIIYSVGGIIFASSVGVLFQIIYSYAVIWFFSSTEFLWVPIMYFLGICIAIVFSVGFLWLLCVSTYKFLLFCKNNFSELKTRAGILLVLELSLFFISAKKRNFSPILALSISHFICVFWAELSTFGDYTLVSDGEGFDGLVQIAAKIVTVKMKKVLSMLKEHRAKKFIEFAVGTVGAVLFQNFFRITSFSEVAAFLYLAVMWLANLVLLGFSGDFGVFNFLLANVVVGCTVGQFGLHSVTWLALGAAFLLYGLRLKLESLTVAYEEGQQIQLSFLGNDEPIAQLQHIVQPSHLPV</sequence>
<dbReference type="Proteomes" id="UP001190926">
    <property type="component" value="Unassembled WGS sequence"/>
</dbReference>
<feature type="transmembrane region" description="Helical" evidence="1">
    <location>
        <begin position="5"/>
        <end position="24"/>
    </location>
</feature>
<gene>
    <name evidence="2" type="ORF">C2S53_000518</name>
</gene>
<feature type="transmembrane region" description="Helical" evidence="1">
    <location>
        <begin position="162"/>
        <end position="191"/>
    </location>
</feature>
<keyword evidence="3" id="KW-1185">Reference proteome</keyword>
<comment type="caution">
    <text evidence="2">The sequence shown here is derived from an EMBL/GenBank/DDBJ whole genome shotgun (WGS) entry which is preliminary data.</text>
</comment>
<keyword evidence="1" id="KW-0812">Transmembrane</keyword>